<organism evidence="3">
    <name type="scientific">Ignavibacterium album</name>
    <dbReference type="NCBI Taxonomy" id="591197"/>
    <lineage>
        <taxon>Bacteria</taxon>
        <taxon>Pseudomonadati</taxon>
        <taxon>Ignavibacteriota</taxon>
        <taxon>Ignavibacteria</taxon>
        <taxon>Ignavibacteriales</taxon>
        <taxon>Ignavibacteriaceae</taxon>
        <taxon>Ignavibacterium</taxon>
    </lineage>
</organism>
<name>A0A7V3E7G0_9BACT</name>
<dbReference type="AlphaFoldDB" id="A0A7V3E7G0"/>
<accession>A0A7V3E7G0</accession>
<evidence type="ECO:0000256" key="2">
    <source>
        <dbReference type="ARBA" id="ARBA00022801"/>
    </source>
</evidence>
<comment type="caution">
    <text evidence="3">The sequence shown here is derived from an EMBL/GenBank/DDBJ whole genome shotgun (WGS) entry which is preliminary data.</text>
</comment>
<dbReference type="GO" id="GO:0006508">
    <property type="term" value="P:proteolysis"/>
    <property type="evidence" value="ECO:0007669"/>
    <property type="project" value="InterPro"/>
</dbReference>
<dbReference type="InterPro" id="IPR000667">
    <property type="entry name" value="Peptidase_S13"/>
</dbReference>
<dbReference type="Gene3D" id="3.40.710.10">
    <property type="entry name" value="DD-peptidase/beta-lactamase superfamily"/>
    <property type="match status" value="2"/>
</dbReference>
<dbReference type="Gene3D" id="3.50.80.20">
    <property type="entry name" value="D-Ala-D-Ala carboxypeptidase C, peptidase S13"/>
    <property type="match status" value="1"/>
</dbReference>
<keyword evidence="3" id="KW-0645">Protease</keyword>
<protein>
    <submittedName>
        <fullName evidence="3">D-alanyl-D-alanine carboxypeptidase/D-alanyl-D-alanine-endopeptidase</fullName>
        <ecNumber evidence="3">3.4.16.4</ecNumber>
    </submittedName>
</protein>
<comment type="similarity">
    <text evidence="1">Belongs to the peptidase S13 family.</text>
</comment>
<reference evidence="3" key="1">
    <citation type="journal article" date="2020" name="mSystems">
        <title>Genome- and Community-Level Interaction Insights into Carbon Utilization and Element Cycling Functions of Hydrothermarchaeota in Hydrothermal Sediment.</title>
        <authorList>
            <person name="Zhou Z."/>
            <person name="Liu Y."/>
            <person name="Xu W."/>
            <person name="Pan J."/>
            <person name="Luo Z.H."/>
            <person name="Li M."/>
        </authorList>
    </citation>
    <scope>NUCLEOTIDE SEQUENCE [LARGE SCALE GENOMIC DNA]</scope>
    <source>
        <strain evidence="3">SpSt-479</strain>
    </source>
</reference>
<evidence type="ECO:0000256" key="1">
    <source>
        <dbReference type="ARBA" id="ARBA00006096"/>
    </source>
</evidence>
<dbReference type="GO" id="GO:0000270">
    <property type="term" value="P:peptidoglycan metabolic process"/>
    <property type="evidence" value="ECO:0007669"/>
    <property type="project" value="TreeGrafter"/>
</dbReference>
<dbReference type="InterPro" id="IPR012338">
    <property type="entry name" value="Beta-lactam/transpept-like"/>
</dbReference>
<dbReference type="Pfam" id="PF02113">
    <property type="entry name" value="Peptidase_S13"/>
    <property type="match status" value="1"/>
</dbReference>
<keyword evidence="3" id="KW-0121">Carboxypeptidase</keyword>
<dbReference type="PRINTS" id="PR00922">
    <property type="entry name" value="DADACBPTASE3"/>
</dbReference>
<keyword evidence="2 3" id="KW-0378">Hydrolase</keyword>
<gene>
    <name evidence="3" type="primary">dacB</name>
    <name evidence="3" type="ORF">ENS31_07210</name>
</gene>
<dbReference type="EMBL" id="DSUJ01000008">
    <property type="protein sequence ID" value="HFI91307.1"/>
    <property type="molecule type" value="Genomic_DNA"/>
</dbReference>
<dbReference type="GO" id="GO:0009002">
    <property type="term" value="F:serine-type D-Ala-D-Ala carboxypeptidase activity"/>
    <property type="evidence" value="ECO:0007669"/>
    <property type="project" value="UniProtKB-EC"/>
</dbReference>
<dbReference type="PANTHER" id="PTHR30023">
    <property type="entry name" value="D-ALANYL-D-ALANINE CARBOXYPEPTIDASE"/>
    <property type="match status" value="1"/>
</dbReference>
<dbReference type="PANTHER" id="PTHR30023:SF0">
    <property type="entry name" value="PENICILLIN-SENSITIVE CARBOXYPEPTIDASE A"/>
    <property type="match status" value="1"/>
</dbReference>
<sequence>MFKYFSIACCLFVSEIIAQDTLKYSIKDTTQEYEYLTVSELQDKITTILNDTNFITANWGVVIRSLRTGEYLYQKDENKLFTPASNLKLFTTAAGLSLLGSGYRYTTNIFAEGEINYSTLEGNLIVQGTGDPTFSGRFYNGNIYKVFDDWADSLLQLGITKIKGNIIGDDDLFDEKGLGEGWSWDYETYWYAAQSSAISFNDNCIDITIFYDKKLDSVIVKYSPQVKGIIVINDVVPVSPGSGSTDIDVYRERGTNIITVSGTFSQGSDTLKTYASVLNPTLFAMMVFKDRLERKGIKVLGYAIDVDDYEKNIDYSKTQYLFSYYSPYLFEIVKVINKGSQNFFAEQLLKTIGLEKKGFGSVENGILACKEWFTEIGLNPDHIIMVDGSGLSHLNRVTPKQIVLLLRYMYATRNFGAFFSSLPVAGVDGTLSRRMKNTRAENSVRAKTGFIGFVRSLSGYAFTADGEPLAFSLVVNNFNVPVKLAENLQDSICVLLSNFKRKHLE</sequence>
<dbReference type="NCBIfam" id="TIGR00666">
    <property type="entry name" value="PBP4"/>
    <property type="match status" value="1"/>
</dbReference>
<evidence type="ECO:0000313" key="3">
    <source>
        <dbReference type="EMBL" id="HFI91307.1"/>
    </source>
</evidence>
<dbReference type="EC" id="3.4.16.4" evidence="3"/>
<dbReference type="SUPFAM" id="SSF56601">
    <property type="entry name" value="beta-lactamase/transpeptidase-like"/>
    <property type="match status" value="1"/>
</dbReference>
<proteinExistence type="inferred from homology"/>